<dbReference type="AlphaFoldDB" id="A0A066WHK8"/>
<dbReference type="OrthoDB" id="20273at2759"/>
<feature type="transmembrane region" description="Helical" evidence="2">
    <location>
        <begin position="146"/>
        <end position="168"/>
    </location>
</feature>
<dbReference type="Gene3D" id="2.60.40.1820">
    <property type="match status" value="1"/>
</dbReference>
<dbReference type="RefSeq" id="XP_013246130.1">
    <property type="nucleotide sequence ID" value="XM_013390676.1"/>
</dbReference>
<feature type="region of interest" description="Disordered" evidence="1">
    <location>
        <begin position="398"/>
        <end position="441"/>
    </location>
</feature>
<feature type="compositionally biased region" description="Low complexity" evidence="1">
    <location>
        <begin position="13"/>
        <end position="26"/>
    </location>
</feature>
<organism evidence="3 4">
    <name type="scientific">Tilletiaria anomala (strain ATCC 24038 / CBS 436.72 / UBC 951)</name>
    <dbReference type="NCBI Taxonomy" id="1037660"/>
    <lineage>
        <taxon>Eukaryota</taxon>
        <taxon>Fungi</taxon>
        <taxon>Dikarya</taxon>
        <taxon>Basidiomycota</taxon>
        <taxon>Ustilaginomycotina</taxon>
        <taxon>Exobasidiomycetes</taxon>
        <taxon>Georgefischeriales</taxon>
        <taxon>Tilletiariaceae</taxon>
        <taxon>Tilletiaria</taxon>
    </lineage>
</organism>
<evidence type="ECO:0000256" key="2">
    <source>
        <dbReference type="SAM" id="Phobius"/>
    </source>
</evidence>
<sequence length="483" mass="51003">MSYPFTDSKAQQSSVYPSYPSYPTYPQDGGEDGYGGNYSDHTRYPTNESDQAAYANQAQRLHQRSNSLVSDAAGTDGDMHGVQEKDNAGGVHGAGNMHAMRDPSFAFGPGGVAAPLGTYSEKSIWSKEDKRAFQERSHFAKVCGPIFCVVILAAITIISAVCLVFVFARPPNFALDGATVPVPYVDATNSAFGFNTTIDFSVSNPNSISATVQHLSAVITTKNVPNVTIGKGTLSNQKIAANTNTTIHFPLSISLYNPTEDPNNEALQSVATQCGWKSGSGSSSGTVTLNIKANGKISVLGIGIAIPISTTISPGCPSLSAIESAIGALSGNSDLSKIIGQLLSGSGRRALALASTRGSTTFRKIGASSSATLASPATLPHWFVNLFRKADVKLKGYHGGGGESQAQPAPAKESSKHQHQQKKTTTTTTKKTNTKSVPWSAEQWWGWRKRSDIEAEDAQMQKREQVAAAAAAVWADQAHSATL</sequence>
<reference evidence="3 4" key="1">
    <citation type="submission" date="2014-05" db="EMBL/GenBank/DDBJ databases">
        <title>Draft genome sequence of a rare smut relative, Tilletiaria anomala UBC 951.</title>
        <authorList>
            <consortium name="DOE Joint Genome Institute"/>
            <person name="Toome M."/>
            <person name="Kuo A."/>
            <person name="Henrissat B."/>
            <person name="Lipzen A."/>
            <person name="Tritt A."/>
            <person name="Yoshinaga Y."/>
            <person name="Zane M."/>
            <person name="Barry K."/>
            <person name="Grigoriev I.V."/>
            <person name="Spatafora J.W."/>
            <person name="Aimea M.C."/>
        </authorList>
    </citation>
    <scope>NUCLEOTIDE SEQUENCE [LARGE SCALE GENOMIC DNA]</scope>
    <source>
        <strain evidence="3 4">UBC 951</strain>
    </source>
</reference>
<dbReference type="EMBL" id="JMSN01000003">
    <property type="protein sequence ID" value="KDN53291.1"/>
    <property type="molecule type" value="Genomic_DNA"/>
</dbReference>
<dbReference type="Proteomes" id="UP000027361">
    <property type="component" value="Unassembled WGS sequence"/>
</dbReference>
<dbReference type="InParanoid" id="A0A066WHK8"/>
<keyword evidence="4" id="KW-1185">Reference proteome</keyword>
<evidence type="ECO:0000313" key="3">
    <source>
        <dbReference type="EMBL" id="KDN53291.1"/>
    </source>
</evidence>
<gene>
    <name evidence="3" type="ORF">K437DRAFT_253318</name>
</gene>
<keyword evidence="2" id="KW-0812">Transmembrane</keyword>
<evidence type="ECO:0000256" key="1">
    <source>
        <dbReference type="SAM" id="MobiDB-lite"/>
    </source>
</evidence>
<evidence type="ECO:0008006" key="5">
    <source>
        <dbReference type="Google" id="ProtNLM"/>
    </source>
</evidence>
<proteinExistence type="predicted"/>
<accession>A0A066WHK8</accession>
<dbReference type="SUPFAM" id="SSF117070">
    <property type="entry name" value="LEA14-like"/>
    <property type="match status" value="1"/>
</dbReference>
<dbReference type="HOGENOM" id="CLU_565227_0_0_1"/>
<protein>
    <recommendedName>
        <fullName evidence="5">Late embryogenesis abundant protein LEA-2 subgroup domain-containing protein</fullName>
    </recommendedName>
</protein>
<evidence type="ECO:0000313" key="4">
    <source>
        <dbReference type="Proteomes" id="UP000027361"/>
    </source>
</evidence>
<dbReference type="STRING" id="1037660.A0A066WHK8"/>
<dbReference type="GeneID" id="25263539"/>
<comment type="caution">
    <text evidence="3">The sequence shown here is derived from an EMBL/GenBank/DDBJ whole genome shotgun (WGS) entry which is preliminary data.</text>
</comment>
<feature type="region of interest" description="Disordered" evidence="1">
    <location>
        <begin position="1"/>
        <end position="46"/>
    </location>
</feature>
<name>A0A066WHK8_TILAU</name>
<keyword evidence="2" id="KW-0472">Membrane</keyword>
<keyword evidence="2" id="KW-1133">Transmembrane helix</keyword>
<feature type="compositionally biased region" description="Low complexity" evidence="1">
    <location>
        <begin position="423"/>
        <end position="435"/>
    </location>
</feature>